<evidence type="ECO:0000256" key="1">
    <source>
        <dbReference type="ARBA" id="ARBA00009865"/>
    </source>
</evidence>
<keyword evidence="9" id="KW-1185">Reference proteome</keyword>
<dbReference type="PROSITE" id="PS50022">
    <property type="entry name" value="FA58C_3"/>
    <property type="match status" value="1"/>
</dbReference>
<dbReference type="InterPro" id="IPR051795">
    <property type="entry name" value="Glycosyl_Hydrlase_43"/>
</dbReference>
<organism evidence="8 9">
    <name type="scientific">Mucilaginibacter hurinus</name>
    <dbReference type="NCBI Taxonomy" id="2201324"/>
    <lineage>
        <taxon>Bacteria</taxon>
        <taxon>Pseudomonadati</taxon>
        <taxon>Bacteroidota</taxon>
        <taxon>Sphingobacteriia</taxon>
        <taxon>Sphingobacteriales</taxon>
        <taxon>Sphingobacteriaceae</taxon>
        <taxon>Mucilaginibacter</taxon>
    </lineage>
</organism>
<dbReference type="Gene3D" id="2.115.10.20">
    <property type="entry name" value="Glycosyl hydrolase domain, family 43"/>
    <property type="match status" value="1"/>
</dbReference>
<dbReference type="InterPro" id="IPR008979">
    <property type="entry name" value="Galactose-bd-like_sf"/>
</dbReference>
<dbReference type="InterPro" id="IPR023296">
    <property type="entry name" value="Glyco_hydro_beta-prop_sf"/>
</dbReference>
<reference evidence="8 9" key="1">
    <citation type="submission" date="2018-05" db="EMBL/GenBank/DDBJ databases">
        <title>Mucilaginibacter hurinus sp. nov., isolated from briquette warehouse soil.</title>
        <authorList>
            <person name="Choi L."/>
        </authorList>
    </citation>
    <scope>NUCLEOTIDE SEQUENCE [LARGE SCALE GENOMIC DNA]</scope>
    <source>
        <strain evidence="8 9">ZR32</strain>
    </source>
</reference>
<dbReference type="InterPro" id="IPR006710">
    <property type="entry name" value="Glyco_hydro_43"/>
</dbReference>
<keyword evidence="6" id="KW-0732">Signal</keyword>
<feature type="domain" description="F5/8 type C" evidence="7">
    <location>
        <begin position="335"/>
        <end position="496"/>
    </location>
</feature>
<evidence type="ECO:0000256" key="5">
    <source>
        <dbReference type="RuleBase" id="RU361187"/>
    </source>
</evidence>
<dbReference type="AlphaFoldDB" id="A0A367GMR3"/>
<evidence type="ECO:0000313" key="8">
    <source>
        <dbReference type="EMBL" id="RCH54767.1"/>
    </source>
</evidence>
<accession>A0A367GMR3</accession>
<feature type="chain" id="PRO_5016983760" description="F5/8 type C domain-containing protein" evidence="6">
    <location>
        <begin position="24"/>
        <end position="504"/>
    </location>
</feature>
<gene>
    <name evidence="8" type="ORF">DJ568_09785</name>
</gene>
<feature type="site" description="Important for catalytic activity, responsible for pKa modulation of the active site Glu and correct orientation of both the proton donor and substrate" evidence="4">
    <location>
        <position position="146"/>
    </location>
</feature>
<dbReference type="GO" id="GO:0004553">
    <property type="term" value="F:hydrolase activity, hydrolyzing O-glycosyl compounds"/>
    <property type="evidence" value="ECO:0007669"/>
    <property type="project" value="InterPro"/>
</dbReference>
<dbReference type="Pfam" id="PF04616">
    <property type="entry name" value="Glyco_hydro_43"/>
    <property type="match status" value="1"/>
</dbReference>
<dbReference type="SUPFAM" id="SSF75005">
    <property type="entry name" value="Arabinanase/levansucrase/invertase"/>
    <property type="match status" value="1"/>
</dbReference>
<evidence type="ECO:0000256" key="4">
    <source>
        <dbReference type="PIRSR" id="PIRSR606710-2"/>
    </source>
</evidence>
<sequence>MSMKLPSLLVAMLIYGLSSAGQAPQYINPLQLDAIAFNNREPGRGHRSVADPQVIFHKGKYYMAATGGGDAKGLFWVSDDMVNWSYHEPVISDGTNFIAPHVIAVGDYIYLTGNHTGLYRSKNIMGPYEKYGDFIRPGGEVLKCFDPALFMDTDGKVYVYYSGGAERGIYGAELDKNDIRKLVNEPAHFFAYNPAHAWENQGSFNEYTHVSWIEGPYMTKHNDTYYLQYSAPGTDMKTYAVGVYRSKYPLGPFTYDETSPVLKNKGGLINGTGHHSIINGPDGSLWCFYTMLVNNWHFFERRIAMDHVTFDKEGHMVIIGPTETPQMAPGFNKDLKKNQTGSIPLSVDKLKTNVSSHTPGRGPEYAIDNYLRTWWQADSTDAKPWLEIDLRAHIGIDPVRFAKQSFNVDGFRIIFAEGGYRGKRGITSSLGYQYKIDVSDDGKQYRNVVDKSANKTDRAIEFDRIAATQAKFVKLTILNKPPNTDVSILEFTVFGQALIPPPKL</sequence>
<keyword evidence="2 5" id="KW-0378">Hydrolase</keyword>
<dbReference type="SUPFAM" id="SSF49785">
    <property type="entry name" value="Galactose-binding domain-like"/>
    <property type="match status" value="1"/>
</dbReference>
<evidence type="ECO:0000256" key="6">
    <source>
        <dbReference type="SAM" id="SignalP"/>
    </source>
</evidence>
<name>A0A367GMR3_9SPHI</name>
<dbReference type="InterPro" id="IPR000421">
    <property type="entry name" value="FA58C"/>
</dbReference>
<dbReference type="EMBL" id="QGDC01000005">
    <property type="protein sequence ID" value="RCH54767.1"/>
    <property type="molecule type" value="Genomic_DNA"/>
</dbReference>
<comment type="similarity">
    <text evidence="1 5">Belongs to the glycosyl hydrolase 43 family.</text>
</comment>
<dbReference type="Gene3D" id="2.60.120.260">
    <property type="entry name" value="Galactose-binding domain-like"/>
    <property type="match status" value="1"/>
</dbReference>
<evidence type="ECO:0000313" key="9">
    <source>
        <dbReference type="Proteomes" id="UP000253209"/>
    </source>
</evidence>
<dbReference type="GO" id="GO:0005975">
    <property type="term" value="P:carbohydrate metabolic process"/>
    <property type="evidence" value="ECO:0007669"/>
    <property type="project" value="InterPro"/>
</dbReference>
<dbReference type="Proteomes" id="UP000253209">
    <property type="component" value="Unassembled WGS sequence"/>
</dbReference>
<evidence type="ECO:0000256" key="2">
    <source>
        <dbReference type="ARBA" id="ARBA00022801"/>
    </source>
</evidence>
<dbReference type="PANTHER" id="PTHR42812">
    <property type="entry name" value="BETA-XYLOSIDASE"/>
    <property type="match status" value="1"/>
</dbReference>
<comment type="caution">
    <text evidence="8">The sequence shown here is derived from an EMBL/GenBank/DDBJ whole genome shotgun (WGS) entry which is preliminary data.</text>
</comment>
<evidence type="ECO:0000259" key="7">
    <source>
        <dbReference type="PROSITE" id="PS50022"/>
    </source>
</evidence>
<evidence type="ECO:0000256" key="3">
    <source>
        <dbReference type="ARBA" id="ARBA00023295"/>
    </source>
</evidence>
<keyword evidence="3 5" id="KW-0326">Glycosidase</keyword>
<proteinExistence type="inferred from homology"/>
<dbReference type="PANTHER" id="PTHR42812:SF5">
    <property type="entry name" value="ENDO-ARABINASE"/>
    <property type="match status" value="1"/>
</dbReference>
<feature type="signal peptide" evidence="6">
    <location>
        <begin position="1"/>
        <end position="23"/>
    </location>
</feature>
<protein>
    <recommendedName>
        <fullName evidence="7">F5/8 type C domain-containing protein</fullName>
    </recommendedName>
</protein>